<evidence type="ECO:0000256" key="2">
    <source>
        <dbReference type="ARBA" id="ARBA00006375"/>
    </source>
</evidence>
<name>A0A1I8ML45_MUSDO</name>
<dbReference type="AlphaFoldDB" id="A0A1I8ML45"/>
<keyword evidence="8" id="KW-0576">Peroxisome</keyword>
<dbReference type="PROSITE" id="PS50920">
    <property type="entry name" value="SOLCAR"/>
    <property type="match status" value="3"/>
</dbReference>
<keyword evidence="5" id="KW-0677">Repeat</keyword>
<gene>
    <name evidence="12" type="primary">101899709</name>
</gene>
<evidence type="ECO:0000256" key="9">
    <source>
        <dbReference type="PROSITE-ProRule" id="PRU00282"/>
    </source>
</evidence>
<dbReference type="Gene3D" id="1.50.40.10">
    <property type="entry name" value="Mitochondrial carrier domain"/>
    <property type="match status" value="1"/>
</dbReference>
<dbReference type="InterPro" id="IPR023395">
    <property type="entry name" value="MCP_dom_sf"/>
</dbReference>
<feature type="transmembrane region" description="Helical" evidence="11">
    <location>
        <begin position="215"/>
        <end position="235"/>
    </location>
</feature>
<dbReference type="PANTHER" id="PTHR45939">
    <property type="entry name" value="PEROXISOMAL MEMBRANE PROTEIN PMP34-RELATED"/>
    <property type="match status" value="1"/>
</dbReference>
<dbReference type="FunFam" id="1.50.40.10:FF:000129">
    <property type="entry name" value="Peroxisomal membrane protein"/>
    <property type="match status" value="1"/>
</dbReference>
<dbReference type="PROSITE" id="PS51257">
    <property type="entry name" value="PROKAR_LIPOPROTEIN"/>
    <property type="match status" value="1"/>
</dbReference>
<dbReference type="GO" id="GO:0051724">
    <property type="term" value="F:NAD transmembrane transporter activity"/>
    <property type="evidence" value="ECO:0007669"/>
    <property type="project" value="TreeGrafter"/>
</dbReference>
<dbReference type="SUPFAM" id="SSF103506">
    <property type="entry name" value="Mitochondrial carrier"/>
    <property type="match status" value="1"/>
</dbReference>
<dbReference type="KEGG" id="mde:101899709"/>
<dbReference type="OrthoDB" id="10266426at2759"/>
<dbReference type="VEuPathDB" id="VectorBase:MDOMA2_001706"/>
<dbReference type="GO" id="GO:0080122">
    <property type="term" value="F:AMP transmembrane transporter activity"/>
    <property type="evidence" value="ECO:0007669"/>
    <property type="project" value="TreeGrafter"/>
</dbReference>
<keyword evidence="6 11" id="KW-1133">Transmembrane helix</keyword>
<evidence type="ECO:0000256" key="11">
    <source>
        <dbReference type="SAM" id="Phobius"/>
    </source>
</evidence>
<dbReference type="GO" id="GO:0005778">
    <property type="term" value="C:peroxisomal membrane"/>
    <property type="evidence" value="ECO:0007669"/>
    <property type="project" value="UniProtKB-SubCell"/>
</dbReference>
<evidence type="ECO:0000256" key="3">
    <source>
        <dbReference type="ARBA" id="ARBA00022448"/>
    </source>
</evidence>
<feature type="repeat" description="Solcar" evidence="9">
    <location>
        <begin position="212"/>
        <end position="310"/>
    </location>
</feature>
<feature type="repeat" description="Solcar" evidence="9">
    <location>
        <begin position="13"/>
        <end position="101"/>
    </location>
</feature>
<feature type="repeat" description="Solcar" evidence="9">
    <location>
        <begin position="110"/>
        <end position="202"/>
    </location>
</feature>
<evidence type="ECO:0000256" key="6">
    <source>
        <dbReference type="ARBA" id="ARBA00022989"/>
    </source>
</evidence>
<dbReference type="GO" id="GO:0015230">
    <property type="term" value="F:FAD transmembrane transporter activity"/>
    <property type="evidence" value="ECO:0007669"/>
    <property type="project" value="TreeGrafter"/>
</dbReference>
<dbReference type="RefSeq" id="XP_005189059.2">
    <property type="nucleotide sequence ID" value="XM_005189002.4"/>
</dbReference>
<keyword evidence="4 9" id="KW-0812">Transmembrane</keyword>
<feature type="transmembrane region" description="Helical" evidence="11">
    <location>
        <begin position="174"/>
        <end position="194"/>
    </location>
</feature>
<evidence type="ECO:0000256" key="7">
    <source>
        <dbReference type="ARBA" id="ARBA00023136"/>
    </source>
</evidence>
<protein>
    <recommendedName>
        <fullName evidence="13">Mitochondrial carrier protein</fullName>
    </recommendedName>
</protein>
<dbReference type="InterPro" id="IPR052217">
    <property type="entry name" value="Mito/Peroxisomal_Carrier"/>
</dbReference>
<evidence type="ECO:0000256" key="10">
    <source>
        <dbReference type="RuleBase" id="RU000488"/>
    </source>
</evidence>
<dbReference type="GO" id="GO:0044610">
    <property type="term" value="F:FMN transmembrane transporter activity"/>
    <property type="evidence" value="ECO:0007669"/>
    <property type="project" value="TreeGrafter"/>
</dbReference>
<evidence type="ECO:0000313" key="12">
    <source>
        <dbReference type="EnsemblMetazoa" id="MDOA006070-PA"/>
    </source>
</evidence>
<reference evidence="12" key="1">
    <citation type="submission" date="2020-05" db="UniProtKB">
        <authorList>
            <consortium name="EnsemblMetazoa"/>
        </authorList>
    </citation>
    <scope>IDENTIFICATION</scope>
    <source>
        <strain evidence="12">Aabys</strain>
    </source>
</reference>
<organism evidence="12">
    <name type="scientific">Musca domestica</name>
    <name type="common">House fly</name>
    <dbReference type="NCBI Taxonomy" id="7370"/>
    <lineage>
        <taxon>Eukaryota</taxon>
        <taxon>Metazoa</taxon>
        <taxon>Ecdysozoa</taxon>
        <taxon>Arthropoda</taxon>
        <taxon>Hexapoda</taxon>
        <taxon>Insecta</taxon>
        <taxon>Pterygota</taxon>
        <taxon>Neoptera</taxon>
        <taxon>Endopterygota</taxon>
        <taxon>Diptera</taxon>
        <taxon>Brachycera</taxon>
        <taxon>Muscomorpha</taxon>
        <taxon>Muscoidea</taxon>
        <taxon>Muscidae</taxon>
        <taxon>Musca</taxon>
    </lineage>
</organism>
<evidence type="ECO:0008006" key="13">
    <source>
        <dbReference type="Google" id="ProtNLM"/>
    </source>
</evidence>
<comment type="similarity">
    <text evidence="2 10">Belongs to the mitochondrial carrier (TC 2.A.29) family.</text>
</comment>
<feature type="transmembrane region" description="Helical" evidence="11">
    <location>
        <begin position="16"/>
        <end position="36"/>
    </location>
</feature>
<dbReference type="GO" id="GO:0005347">
    <property type="term" value="F:ATP transmembrane transporter activity"/>
    <property type="evidence" value="ECO:0007669"/>
    <property type="project" value="TreeGrafter"/>
</dbReference>
<accession>A0A1I8ML45</accession>
<keyword evidence="3 10" id="KW-0813">Transport</keyword>
<dbReference type="Pfam" id="PF00153">
    <property type="entry name" value="Mito_carr"/>
    <property type="match status" value="3"/>
</dbReference>
<comment type="subcellular location">
    <subcellularLocation>
        <location evidence="1">Peroxisome membrane</location>
        <topology evidence="1">Multi-pass membrane protein</topology>
    </subcellularLocation>
</comment>
<evidence type="ECO:0000256" key="8">
    <source>
        <dbReference type="ARBA" id="ARBA00023140"/>
    </source>
</evidence>
<evidence type="ECO:0000256" key="4">
    <source>
        <dbReference type="ARBA" id="ARBA00022692"/>
    </source>
</evidence>
<dbReference type="VEuPathDB" id="VectorBase:MDOA006070"/>
<proteinExistence type="inferred from homology"/>
<dbReference type="eggNOG" id="KOG0769">
    <property type="taxonomic scope" value="Eukaryota"/>
</dbReference>
<dbReference type="GO" id="GO:0015217">
    <property type="term" value="F:ADP transmembrane transporter activity"/>
    <property type="evidence" value="ECO:0007669"/>
    <property type="project" value="TreeGrafter"/>
</dbReference>
<dbReference type="STRING" id="7370.A0A1I8ML45"/>
<dbReference type="PANTHER" id="PTHR45939:SF5">
    <property type="entry name" value="PEROXISOMAL MEMBRANE PROTEIN PMP34"/>
    <property type="match status" value="1"/>
</dbReference>
<evidence type="ECO:0000256" key="5">
    <source>
        <dbReference type="ARBA" id="ARBA00022737"/>
    </source>
</evidence>
<evidence type="ECO:0000256" key="1">
    <source>
        <dbReference type="ARBA" id="ARBA00004585"/>
    </source>
</evidence>
<dbReference type="EnsemblMetazoa" id="MDOA006070-RA">
    <property type="protein sequence ID" value="MDOA006070-PA"/>
    <property type="gene ID" value="MDOA006070"/>
</dbReference>
<keyword evidence="7 9" id="KW-0472">Membrane</keyword>
<dbReference type="GO" id="GO:0015228">
    <property type="term" value="F:coenzyme A transmembrane transporter activity"/>
    <property type="evidence" value="ECO:0007669"/>
    <property type="project" value="TreeGrafter"/>
</dbReference>
<feature type="transmembrane region" description="Helical" evidence="11">
    <location>
        <begin position="116"/>
        <end position="135"/>
    </location>
</feature>
<dbReference type="InterPro" id="IPR018108">
    <property type="entry name" value="MCP_transmembrane"/>
</dbReference>
<sequence length="321" mass="35704">MVAASKLSQVFTYDSWVHAMSGAAGGCIAMSTFYPLDTVRSRLQLEDPEKNGEARSTMQVIKEIVLGEGFQSLYRGLGPVLQSLCISNFVYFYAFHCLKAISSGGDKKQQNAFKDLMLGAVAGIINVFSTTPFWVVNTRLRMRDVAGTSDEVNKYYKSLLSGLRYVAKTEGVKGLWSGTIPSLILVSNPSLQFMMYELLKRNYIKYNRSSEISSLGYFVIGAIAKAFATVMTYPLQLVQTKQRHRTKEQNGASTSKHAAAQKDVGVIKMMLDIFQHQGVKGLFRGMEAKILQTVLTAALMFMAYEKINNTVFLLLKKTPTK</sequence>